<accession>A0A8H6RJA3</accession>
<dbReference type="Gene3D" id="2.40.50.140">
    <property type="entry name" value="Nucleic acid-binding proteins"/>
    <property type="match status" value="1"/>
</dbReference>
<evidence type="ECO:0000256" key="1">
    <source>
        <dbReference type="ARBA" id="ARBA00023125"/>
    </source>
</evidence>
<dbReference type="CDD" id="cd04496">
    <property type="entry name" value="SSB_OBF"/>
    <property type="match status" value="1"/>
</dbReference>
<gene>
    <name evidence="3" type="ORF">HII31_06927</name>
</gene>
<reference evidence="3" key="1">
    <citation type="submission" date="2020-04" db="EMBL/GenBank/DDBJ databases">
        <title>Draft genome resource of the tomato pathogen Pseudocercospora fuligena.</title>
        <authorList>
            <person name="Zaccaron A."/>
        </authorList>
    </citation>
    <scope>NUCLEOTIDE SEQUENCE</scope>
    <source>
        <strain evidence="3">PF001</strain>
    </source>
</reference>
<name>A0A8H6RJA3_9PEZI</name>
<comment type="caution">
    <text evidence="3">The sequence shown here is derived from an EMBL/GenBank/DDBJ whole genome shotgun (WGS) entry which is preliminary data.</text>
</comment>
<keyword evidence="1 2" id="KW-0238">DNA-binding</keyword>
<proteinExistence type="predicted"/>
<protein>
    <submittedName>
        <fullName evidence="3">Single-stranded DNA-binding protein 1</fullName>
    </submittedName>
</protein>
<dbReference type="SUPFAM" id="SSF50249">
    <property type="entry name" value="Nucleic acid-binding proteins"/>
    <property type="match status" value="1"/>
</dbReference>
<sequence length="146" mass="16296">MQSLRFQVPRAARAFSTTPARPLAKMQLIGRLADQPELVDTSTGRQLVKYALGVNKGPRDESGNQGVSWFKVASFLDEGPQRDLLLSLPKGTQLYVEAEARMDTYEIEGQKRTSLNLLQRNFEALQRPRQTQEEDINAAHQAAAGQ</sequence>
<dbReference type="GO" id="GO:0003697">
    <property type="term" value="F:single-stranded DNA binding"/>
    <property type="evidence" value="ECO:0007669"/>
    <property type="project" value="InterPro"/>
</dbReference>
<dbReference type="Proteomes" id="UP000660729">
    <property type="component" value="Unassembled WGS sequence"/>
</dbReference>
<dbReference type="InterPro" id="IPR012340">
    <property type="entry name" value="NA-bd_OB-fold"/>
</dbReference>
<keyword evidence="4" id="KW-1185">Reference proteome</keyword>
<dbReference type="InterPro" id="IPR000424">
    <property type="entry name" value="Primosome_PriB/ssb"/>
</dbReference>
<dbReference type="Pfam" id="PF00436">
    <property type="entry name" value="SSB"/>
    <property type="match status" value="1"/>
</dbReference>
<organism evidence="3 4">
    <name type="scientific">Pseudocercospora fuligena</name>
    <dbReference type="NCBI Taxonomy" id="685502"/>
    <lineage>
        <taxon>Eukaryota</taxon>
        <taxon>Fungi</taxon>
        <taxon>Dikarya</taxon>
        <taxon>Ascomycota</taxon>
        <taxon>Pezizomycotina</taxon>
        <taxon>Dothideomycetes</taxon>
        <taxon>Dothideomycetidae</taxon>
        <taxon>Mycosphaerellales</taxon>
        <taxon>Mycosphaerellaceae</taxon>
        <taxon>Pseudocercospora</taxon>
    </lineage>
</organism>
<evidence type="ECO:0000256" key="2">
    <source>
        <dbReference type="PROSITE-ProRule" id="PRU00252"/>
    </source>
</evidence>
<dbReference type="OrthoDB" id="1078367at2759"/>
<evidence type="ECO:0000313" key="4">
    <source>
        <dbReference type="Proteomes" id="UP000660729"/>
    </source>
</evidence>
<dbReference type="AlphaFoldDB" id="A0A8H6RJA3"/>
<dbReference type="EMBL" id="JABCIY010000155">
    <property type="protein sequence ID" value="KAF7191882.1"/>
    <property type="molecule type" value="Genomic_DNA"/>
</dbReference>
<dbReference type="PROSITE" id="PS50935">
    <property type="entry name" value="SSB"/>
    <property type="match status" value="1"/>
</dbReference>
<evidence type="ECO:0000313" key="3">
    <source>
        <dbReference type="EMBL" id="KAF7191882.1"/>
    </source>
</evidence>